<evidence type="ECO:0000256" key="13">
    <source>
        <dbReference type="ARBA" id="ARBA00032866"/>
    </source>
</evidence>
<keyword evidence="9 14" id="KW-0547">Nucleotide-binding</keyword>
<evidence type="ECO:0000256" key="9">
    <source>
        <dbReference type="ARBA" id="ARBA00022741"/>
    </source>
</evidence>
<dbReference type="Pfam" id="PF00485">
    <property type="entry name" value="PRK"/>
    <property type="match status" value="1"/>
</dbReference>
<dbReference type="GO" id="GO:0005737">
    <property type="term" value="C:cytoplasm"/>
    <property type="evidence" value="ECO:0007669"/>
    <property type="project" value="UniProtKB-SubCell"/>
</dbReference>
<dbReference type="InterPro" id="IPR027417">
    <property type="entry name" value="P-loop_NTPase"/>
</dbReference>
<evidence type="ECO:0000256" key="3">
    <source>
        <dbReference type="ARBA" id="ARBA00005225"/>
    </source>
</evidence>
<dbReference type="Proteomes" id="UP000070352">
    <property type="component" value="Unassembled WGS sequence"/>
</dbReference>
<comment type="subcellular location">
    <subcellularLocation>
        <location evidence="2 14 15">Cytoplasm</location>
    </subcellularLocation>
</comment>
<evidence type="ECO:0000256" key="5">
    <source>
        <dbReference type="ARBA" id="ARBA00012102"/>
    </source>
</evidence>
<keyword evidence="8 14" id="KW-0808">Transferase</keyword>
<dbReference type="PANTHER" id="PTHR10285">
    <property type="entry name" value="URIDINE KINASE"/>
    <property type="match status" value="1"/>
</dbReference>
<evidence type="ECO:0000313" key="18">
    <source>
        <dbReference type="Proteomes" id="UP000070352"/>
    </source>
</evidence>
<dbReference type="OrthoDB" id="1550976at2"/>
<feature type="domain" description="Phosphoribulokinase/uridine kinase" evidence="16">
    <location>
        <begin position="87"/>
        <end position="241"/>
    </location>
</feature>
<evidence type="ECO:0000256" key="4">
    <source>
        <dbReference type="ARBA" id="ARBA00006087"/>
    </source>
</evidence>
<dbReference type="EC" id="2.7.1.33" evidence="5 14"/>
<dbReference type="NCBIfam" id="TIGR00554">
    <property type="entry name" value="panK_bact"/>
    <property type="match status" value="1"/>
</dbReference>
<evidence type="ECO:0000256" key="10">
    <source>
        <dbReference type="ARBA" id="ARBA00022777"/>
    </source>
</evidence>
<dbReference type="InterPro" id="IPR006083">
    <property type="entry name" value="PRK/URK"/>
</dbReference>
<dbReference type="GO" id="GO:0015937">
    <property type="term" value="P:coenzyme A biosynthetic process"/>
    <property type="evidence" value="ECO:0007669"/>
    <property type="project" value="UniProtKB-UniRule"/>
</dbReference>
<comment type="caution">
    <text evidence="17">The sequence shown here is derived from an EMBL/GenBank/DDBJ whole genome shotgun (WGS) entry which is preliminary data.</text>
</comment>
<dbReference type="EMBL" id="LSKU01000001">
    <property type="protein sequence ID" value="KXG43032.1"/>
    <property type="molecule type" value="Genomic_DNA"/>
</dbReference>
<keyword evidence="12 14" id="KW-0173">Coenzyme A biosynthesis</keyword>
<dbReference type="PIRSF" id="PIRSF000545">
    <property type="entry name" value="Pantothenate_kin"/>
    <property type="match status" value="1"/>
</dbReference>
<evidence type="ECO:0000256" key="12">
    <source>
        <dbReference type="ARBA" id="ARBA00022993"/>
    </source>
</evidence>
<dbReference type="UniPathway" id="UPA00241">
    <property type="reaction ID" value="UER00352"/>
</dbReference>
<dbReference type="SUPFAM" id="SSF52540">
    <property type="entry name" value="P-loop containing nucleoside triphosphate hydrolases"/>
    <property type="match status" value="1"/>
</dbReference>
<evidence type="ECO:0000256" key="14">
    <source>
        <dbReference type="HAMAP-Rule" id="MF_00215"/>
    </source>
</evidence>
<keyword evidence="11 14" id="KW-0067">ATP-binding</keyword>
<keyword evidence="18" id="KW-1185">Reference proteome</keyword>
<feature type="binding site" evidence="14">
    <location>
        <begin position="92"/>
        <end position="99"/>
    </location>
    <ligand>
        <name>ATP</name>
        <dbReference type="ChEBI" id="CHEBI:30616"/>
    </ligand>
</feature>
<evidence type="ECO:0000256" key="11">
    <source>
        <dbReference type="ARBA" id="ARBA00022840"/>
    </source>
</evidence>
<dbReference type="GO" id="GO:0005524">
    <property type="term" value="F:ATP binding"/>
    <property type="evidence" value="ECO:0007669"/>
    <property type="project" value="UniProtKB-UniRule"/>
</dbReference>
<evidence type="ECO:0000256" key="6">
    <source>
        <dbReference type="ARBA" id="ARBA00015080"/>
    </source>
</evidence>
<accession>A0A135L204</accession>
<evidence type="ECO:0000256" key="8">
    <source>
        <dbReference type="ARBA" id="ARBA00022679"/>
    </source>
</evidence>
<dbReference type="RefSeq" id="WP_068723040.1">
    <property type="nucleotide sequence ID" value="NZ_LSKU01000001.1"/>
</dbReference>
<evidence type="ECO:0000256" key="15">
    <source>
        <dbReference type="RuleBase" id="RU003530"/>
    </source>
</evidence>
<dbReference type="Gene3D" id="3.40.50.300">
    <property type="entry name" value="P-loop containing nucleotide triphosphate hydrolases"/>
    <property type="match status" value="1"/>
</dbReference>
<protein>
    <recommendedName>
        <fullName evidence="6 14">Pantothenate kinase</fullName>
        <ecNumber evidence="5 14">2.7.1.33</ecNumber>
    </recommendedName>
    <alternativeName>
        <fullName evidence="13 14">Pantothenic acid kinase</fullName>
    </alternativeName>
</protein>
<dbReference type="GO" id="GO:0004594">
    <property type="term" value="F:pantothenate kinase activity"/>
    <property type="evidence" value="ECO:0007669"/>
    <property type="project" value="UniProtKB-UniRule"/>
</dbReference>
<proteinExistence type="inferred from homology"/>
<evidence type="ECO:0000256" key="2">
    <source>
        <dbReference type="ARBA" id="ARBA00004496"/>
    </source>
</evidence>
<evidence type="ECO:0000256" key="7">
    <source>
        <dbReference type="ARBA" id="ARBA00022490"/>
    </source>
</evidence>
<evidence type="ECO:0000259" key="16">
    <source>
        <dbReference type="Pfam" id="PF00485"/>
    </source>
</evidence>
<sequence length="315" mass="36747">MDHQTFSPYLSFDREEWAALKLSTPLTLTEDDLNNLHSINERISLEEVCKIYLPLSRLLNLYVSGTQSLFEVTQTFLGSMSRKVPYIIGIAGSVAVGKSTTARIIQALLARWPNHPKVDLITTDGFLYPNELLEQRGIMNRKGFPESYDTRRLISFLRDVKSGVPEVIAPVYSHLSYNIIPNEYHVVNQPDILIVEGLNVLQTSKETRLDHKPQLHISDFFDFTIYVHSEEEYIKSWYLERFQLLRQTAFKDKNSFFHRYSELTDQEANDFAEQVWHEINEINLRENIYPTQQRARLILEKGSDHSVQKVRLRKL</sequence>
<comment type="similarity">
    <text evidence="4 14 15">Belongs to the prokaryotic pantothenate kinase family.</text>
</comment>
<name>A0A135L204_9BACI</name>
<evidence type="ECO:0000256" key="1">
    <source>
        <dbReference type="ARBA" id="ARBA00001206"/>
    </source>
</evidence>
<dbReference type="AlphaFoldDB" id="A0A135L204"/>
<dbReference type="HAMAP" id="MF_00215">
    <property type="entry name" value="Pantothen_kinase_1"/>
    <property type="match status" value="1"/>
</dbReference>
<comment type="catalytic activity">
    <reaction evidence="1 14 15">
        <text>(R)-pantothenate + ATP = (R)-4'-phosphopantothenate + ADP + H(+)</text>
        <dbReference type="Rhea" id="RHEA:16373"/>
        <dbReference type="ChEBI" id="CHEBI:10986"/>
        <dbReference type="ChEBI" id="CHEBI:15378"/>
        <dbReference type="ChEBI" id="CHEBI:29032"/>
        <dbReference type="ChEBI" id="CHEBI:30616"/>
        <dbReference type="ChEBI" id="CHEBI:456216"/>
        <dbReference type="EC" id="2.7.1.33"/>
    </reaction>
</comment>
<evidence type="ECO:0000313" key="17">
    <source>
        <dbReference type="EMBL" id="KXG43032.1"/>
    </source>
</evidence>
<dbReference type="STRING" id="1413211.U473_02585"/>
<reference evidence="17 18" key="1">
    <citation type="submission" date="2016-02" db="EMBL/GenBank/DDBJ databases">
        <title>Draft Genome for Tepidibacillus decaturensis nov. sp. Strain Z9, an Anaerobic, Moderately Thermophilic and Heterotrophic Bacterium from Deep Subsurface of the Illinois Basin, USA.</title>
        <authorList>
            <person name="Dong Y."/>
            <person name="Chang J.Y."/>
            <person name="Sanford R."/>
            <person name="Fouke B.W."/>
        </authorList>
    </citation>
    <scope>NUCLEOTIDE SEQUENCE [LARGE SCALE GENOMIC DNA]</scope>
    <source>
        <strain evidence="17 18">Z9</strain>
    </source>
</reference>
<keyword evidence="7 14" id="KW-0963">Cytoplasm</keyword>
<organism evidence="17 18">
    <name type="scientific">Tepidibacillus decaturensis</name>
    <dbReference type="NCBI Taxonomy" id="1413211"/>
    <lineage>
        <taxon>Bacteria</taxon>
        <taxon>Bacillati</taxon>
        <taxon>Bacillota</taxon>
        <taxon>Bacilli</taxon>
        <taxon>Bacillales</taxon>
        <taxon>Bacillaceae</taxon>
        <taxon>Tepidibacillus</taxon>
    </lineage>
</organism>
<keyword evidence="10 14" id="KW-0418">Kinase</keyword>
<dbReference type="FunFam" id="3.40.50.300:FF:000242">
    <property type="entry name" value="Pantothenate kinase"/>
    <property type="match status" value="1"/>
</dbReference>
<comment type="pathway">
    <text evidence="3 14 15">Cofactor biosynthesis; coenzyme A biosynthesis; CoA from (R)-pantothenate: step 1/5.</text>
</comment>
<dbReference type="InterPro" id="IPR004566">
    <property type="entry name" value="PanK"/>
</dbReference>
<gene>
    <name evidence="14" type="primary">coaA</name>
    <name evidence="17" type="ORF">U473_02585</name>
</gene>
<dbReference type="CDD" id="cd02025">
    <property type="entry name" value="PanK"/>
    <property type="match status" value="1"/>
</dbReference>